<dbReference type="Gene3D" id="3.40.50.1820">
    <property type="entry name" value="alpha/beta hydrolase"/>
    <property type="match status" value="1"/>
</dbReference>
<dbReference type="RefSeq" id="XP_033424867.1">
    <property type="nucleotide sequence ID" value="XM_033571552.1"/>
</dbReference>
<dbReference type="EMBL" id="SOSA01000156">
    <property type="protein sequence ID" value="THC95464.1"/>
    <property type="molecule type" value="Genomic_DNA"/>
</dbReference>
<reference evidence="2 5" key="2">
    <citation type="submission" date="2019-08" db="EMBL/GenBank/DDBJ databases">
        <title>The genome sequence of a newly discovered highly antifungal drug resistant Aspergillus species, Aspergillus tanneri NIH 1004.</title>
        <authorList>
            <person name="Mounaud S."/>
            <person name="Singh I."/>
            <person name="Joardar V."/>
            <person name="Pakala S."/>
            <person name="Pakala S."/>
            <person name="Venepally P."/>
            <person name="Chung J.K."/>
            <person name="Losada L."/>
            <person name="Nierman W.C."/>
        </authorList>
    </citation>
    <scope>NUCLEOTIDE SEQUENCE [LARGE SCALE GENOMIC DNA]</scope>
    <source>
        <strain evidence="2 5">NIH1004</strain>
    </source>
</reference>
<proteinExistence type="predicted"/>
<dbReference type="Proteomes" id="UP000308092">
    <property type="component" value="Unassembled WGS sequence"/>
</dbReference>
<sequence length="371" mass="40332">MADPLNTLDTTPDGATSNLQPVSRKSYPIAGILTTVFGLDEIPPQATDIACLWLLHPRLATQERMAGIAAAIINGWNQKIQTNPGSQEPIKGLIAVAFDQRNHGSRLVNPLGNEAWRQGNPRHAQDMFSIFQGTARDVSLLIDYLPSFVFPNAERRILDNLVLGVSLGGHAAWSCILHEPRVSAGVVIIGCPDYVSLMADRARLSKLPSWTNSDPPGSQFLSSEAFPSTLLEAINKYDPAGLFLSCLSTGSDIGYLRDGLLGEPNEQEKQALRPHFTRCLAGKRILNLSGGLDKLVPYHRGEAFLTWLKRAIGPTGWFADGGVAFEDIIDESAAHEVTPKMVREAVRFINETLAASKNNAKTSGSVRESKI</sequence>
<keyword evidence="4" id="KW-1185">Reference proteome</keyword>
<dbReference type="EMBL" id="QUQM01000007">
    <property type="protein sequence ID" value="KAA8645506.1"/>
    <property type="molecule type" value="Genomic_DNA"/>
</dbReference>
<dbReference type="AlphaFoldDB" id="A0A4V3UPR5"/>
<dbReference type="GeneID" id="54329627"/>
<dbReference type="PANTHER" id="PTHR47381:SF3">
    <property type="entry name" value="ALPHA_BETA-HYDROLASES SUPERFAMILY PROTEIN"/>
    <property type="match status" value="1"/>
</dbReference>
<dbReference type="PANTHER" id="PTHR47381">
    <property type="entry name" value="ALPHA/BETA-HYDROLASES SUPERFAMILY PROTEIN"/>
    <property type="match status" value="1"/>
</dbReference>
<accession>A0A4V3UPR5</accession>
<name>A0A4V3UPR5_9EURO</name>
<evidence type="ECO:0000313" key="4">
    <source>
        <dbReference type="Proteomes" id="UP000308092"/>
    </source>
</evidence>
<dbReference type="Proteomes" id="UP000324241">
    <property type="component" value="Unassembled WGS sequence"/>
</dbReference>
<evidence type="ECO:0008006" key="6">
    <source>
        <dbReference type="Google" id="ProtNLM"/>
    </source>
</evidence>
<protein>
    <recommendedName>
        <fullName evidence="6">AB hydrolase-1 domain-containing protein</fullName>
    </recommendedName>
</protein>
<feature type="region of interest" description="Disordered" evidence="1">
    <location>
        <begin position="1"/>
        <end position="21"/>
    </location>
</feature>
<dbReference type="STRING" id="1220188.A0A4V3UPR5"/>
<dbReference type="InterPro" id="IPR029058">
    <property type="entry name" value="AB_hydrolase_fold"/>
</dbReference>
<evidence type="ECO:0000313" key="5">
    <source>
        <dbReference type="Proteomes" id="UP000324241"/>
    </source>
</evidence>
<feature type="compositionally biased region" description="Polar residues" evidence="1">
    <location>
        <begin position="7"/>
        <end position="21"/>
    </location>
</feature>
<organism evidence="3 4">
    <name type="scientific">Aspergillus tanneri</name>
    <dbReference type="NCBI Taxonomy" id="1220188"/>
    <lineage>
        <taxon>Eukaryota</taxon>
        <taxon>Fungi</taxon>
        <taxon>Dikarya</taxon>
        <taxon>Ascomycota</taxon>
        <taxon>Pezizomycotina</taxon>
        <taxon>Eurotiomycetes</taxon>
        <taxon>Eurotiomycetidae</taxon>
        <taxon>Eurotiales</taxon>
        <taxon>Aspergillaceae</taxon>
        <taxon>Aspergillus</taxon>
        <taxon>Aspergillus subgen. Circumdati</taxon>
    </lineage>
</organism>
<evidence type="ECO:0000256" key="1">
    <source>
        <dbReference type="SAM" id="MobiDB-lite"/>
    </source>
</evidence>
<dbReference type="VEuPathDB" id="FungiDB:EYZ11_005058"/>
<dbReference type="OrthoDB" id="2152248at2759"/>
<gene>
    <name evidence="2" type="ORF">ATNIH1004_006925</name>
    <name evidence="3" type="ORF">EYZ11_005058</name>
</gene>
<evidence type="ECO:0000313" key="3">
    <source>
        <dbReference type="EMBL" id="THC95464.1"/>
    </source>
</evidence>
<dbReference type="SUPFAM" id="SSF53474">
    <property type="entry name" value="alpha/beta-Hydrolases"/>
    <property type="match status" value="1"/>
</dbReference>
<reference evidence="3 4" key="1">
    <citation type="submission" date="2019-03" db="EMBL/GenBank/DDBJ databases">
        <title>The genome sequence of a newly discovered highly antifungal drug resistant Aspergillus species, Aspergillus tanneri NIH 1004.</title>
        <authorList>
            <person name="Mounaud S."/>
            <person name="Singh I."/>
            <person name="Joardar V."/>
            <person name="Pakala S."/>
            <person name="Pakala S."/>
            <person name="Venepally P."/>
            <person name="Hoover J."/>
            <person name="Nierman W."/>
            <person name="Chung J."/>
            <person name="Losada L."/>
        </authorList>
    </citation>
    <scope>NUCLEOTIDE SEQUENCE [LARGE SCALE GENOMIC DNA]</scope>
    <source>
        <strain evidence="3 4">NIH1004</strain>
    </source>
</reference>
<comment type="caution">
    <text evidence="3">The sequence shown here is derived from an EMBL/GenBank/DDBJ whole genome shotgun (WGS) entry which is preliminary data.</text>
</comment>
<evidence type="ECO:0000313" key="2">
    <source>
        <dbReference type="EMBL" id="KAA8645506.1"/>
    </source>
</evidence>